<dbReference type="InterPro" id="IPR010540">
    <property type="entry name" value="CmpB_TMEM229"/>
</dbReference>
<feature type="transmembrane region" description="Helical" evidence="1">
    <location>
        <begin position="46"/>
        <end position="69"/>
    </location>
</feature>
<dbReference type="eggNOG" id="COG4905">
    <property type="taxonomic scope" value="Bacteria"/>
</dbReference>
<dbReference type="Pfam" id="PF06541">
    <property type="entry name" value="ABC_trans_CmpB"/>
    <property type="match status" value="1"/>
</dbReference>
<evidence type="ECO:0000256" key="1">
    <source>
        <dbReference type="SAM" id="Phobius"/>
    </source>
</evidence>
<gene>
    <name evidence="2" type="ordered locus">Trebr_2402</name>
</gene>
<dbReference type="RefSeq" id="WP_013759510.1">
    <property type="nucleotide sequence ID" value="NC_015500.1"/>
</dbReference>
<evidence type="ECO:0000313" key="3">
    <source>
        <dbReference type="Proteomes" id="UP000006546"/>
    </source>
</evidence>
<evidence type="ECO:0000313" key="2">
    <source>
        <dbReference type="EMBL" id="AEE17809.1"/>
    </source>
</evidence>
<keyword evidence="1" id="KW-0472">Membrane</keyword>
<dbReference type="AlphaFoldDB" id="F4LMR9"/>
<proteinExistence type="predicted"/>
<dbReference type="Proteomes" id="UP000006546">
    <property type="component" value="Chromosome"/>
</dbReference>
<keyword evidence="3" id="KW-1185">Reference proteome</keyword>
<keyword evidence="1" id="KW-0812">Transmembrane</keyword>
<dbReference type="STRING" id="906968.Trebr_2402"/>
<dbReference type="EMBL" id="CP002696">
    <property type="protein sequence ID" value="AEE17809.1"/>
    <property type="molecule type" value="Genomic_DNA"/>
</dbReference>
<name>F4LMR9_TREBD</name>
<feature type="transmembrane region" description="Helical" evidence="1">
    <location>
        <begin position="166"/>
        <end position="189"/>
    </location>
</feature>
<feature type="transmembrane region" description="Helical" evidence="1">
    <location>
        <begin position="128"/>
        <end position="146"/>
    </location>
</feature>
<protein>
    <recommendedName>
        <fullName evidence="4">ABC transporter permease</fullName>
    </recommendedName>
</protein>
<keyword evidence="1" id="KW-1133">Transmembrane helix</keyword>
<reference evidence="3" key="1">
    <citation type="submission" date="2011-04" db="EMBL/GenBank/DDBJ databases">
        <title>The complete genome of Treponema brennaborense DSM 12168.</title>
        <authorList>
            <person name="Lucas S."/>
            <person name="Han J."/>
            <person name="Lapidus A."/>
            <person name="Bruce D."/>
            <person name="Goodwin L."/>
            <person name="Pitluck S."/>
            <person name="Peters L."/>
            <person name="Kyrpides N."/>
            <person name="Mavromatis K."/>
            <person name="Ivanova N."/>
            <person name="Mikhailova N."/>
            <person name="Pagani I."/>
            <person name="Teshima H."/>
            <person name="Detter J.C."/>
            <person name="Tapia R."/>
            <person name="Han C."/>
            <person name="Land M."/>
            <person name="Hauser L."/>
            <person name="Markowitz V."/>
            <person name="Cheng J.-F."/>
            <person name="Hugenholtz P."/>
            <person name="Woyke T."/>
            <person name="Wu D."/>
            <person name="Gronow S."/>
            <person name="Wellnitz S."/>
            <person name="Brambilla E."/>
            <person name="Klenk H.-P."/>
            <person name="Eisen J.A."/>
        </authorList>
    </citation>
    <scope>NUCLEOTIDE SEQUENCE [LARGE SCALE GENOMIC DNA]</scope>
    <source>
        <strain evidence="3">DSM 12168 / CIP 105900 / DD5/3</strain>
    </source>
</reference>
<sequence>MFGLYQRFIVIVFLFFFGGTMGWVLELLFRRFVSKANPERKWLNPGFLTGPCLPLYGFGVAVLYVLSLFESQLLSVDNGGVLHYACMFAIMALAMTLIEYIAGILFVKGMHIKLWDYSGEWGNVQGVICPKFTVIWGVLSAVYYFFLFPPIQRLVIWFTAHPWFSFVVGIGFGLFIVDGAFSFHLGTVLRKKAAEIDRSVPIDFQTLQRKLKLAGRVRFFTVHNGDYLSERVDKFEEFIRRSPATAARQRTER</sequence>
<feature type="transmembrane region" description="Helical" evidence="1">
    <location>
        <begin position="6"/>
        <end position="25"/>
    </location>
</feature>
<feature type="transmembrane region" description="Helical" evidence="1">
    <location>
        <begin position="81"/>
        <end position="107"/>
    </location>
</feature>
<evidence type="ECO:0008006" key="4">
    <source>
        <dbReference type="Google" id="ProtNLM"/>
    </source>
</evidence>
<dbReference type="HOGENOM" id="CLU_055257_1_0_12"/>
<dbReference type="KEGG" id="tbe:Trebr_2402"/>
<dbReference type="OrthoDB" id="9789229at2"/>
<accession>F4LMR9</accession>
<organism evidence="2 3">
    <name type="scientific">Treponema brennaborense (strain DSM 12168 / CIP 105900 / DD5/3)</name>
    <dbReference type="NCBI Taxonomy" id="906968"/>
    <lineage>
        <taxon>Bacteria</taxon>
        <taxon>Pseudomonadati</taxon>
        <taxon>Spirochaetota</taxon>
        <taxon>Spirochaetia</taxon>
        <taxon>Spirochaetales</taxon>
        <taxon>Treponemataceae</taxon>
        <taxon>Treponema</taxon>
    </lineage>
</organism>